<dbReference type="Gene3D" id="2.130.10.10">
    <property type="entry name" value="YVTN repeat-like/Quinoprotein amine dehydrogenase"/>
    <property type="match status" value="2"/>
</dbReference>
<evidence type="ECO:0000313" key="2">
    <source>
        <dbReference type="Proteomes" id="UP000054217"/>
    </source>
</evidence>
<evidence type="ECO:0008006" key="3">
    <source>
        <dbReference type="Google" id="ProtNLM"/>
    </source>
</evidence>
<dbReference type="PANTHER" id="PTHR19879:SF9">
    <property type="entry name" value="TRANSCRIPTION INITIATION FACTOR TFIID SUBUNIT 5"/>
    <property type="match status" value="1"/>
</dbReference>
<dbReference type="Proteomes" id="UP000054217">
    <property type="component" value="Unassembled WGS sequence"/>
</dbReference>
<dbReference type="OrthoDB" id="2651311at2759"/>
<reference evidence="2" key="2">
    <citation type="submission" date="2015-01" db="EMBL/GenBank/DDBJ databases">
        <title>Evolutionary Origins and Diversification of the Mycorrhizal Mutualists.</title>
        <authorList>
            <consortium name="DOE Joint Genome Institute"/>
            <consortium name="Mycorrhizal Genomics Consortium"/>
            <person name="Kohler A."/>
            <person name="Kuo A."/>
            <person name="Nagy L.G."/>
            <person name="Floudas D."/>
            <person name="Copeland A."/>
            <person name="Barry K.W."/>
            <person name="Cichocki N."/>
            <person name="Veneault-Fourrey C."/>
            <person name="LaButti K."/>
            <person name="Lindquist E.A."/>
            <person name="Lipzen A."/>
            <person name="Lundell T."/>
            <person name="Morin E."/>
            <person name="Murat C."/>
            <person name="Riley R."/>
            <person name="Ohm R."/>
            <person name="Sun H."/>
            <person name="Tunlid A."/>
            <person name="Henrissat B."/>
            <person name="Grigoriev I.V."/>
            <person name="Hibbett D.S."/>
            <person name="Martin F."/>
        </authorList>
    </citation>
    <scope>NUCLEOTIDE SEQUENCE [LARGE SCALE GENOMIC DNA]</scope>
    <source>
        <strain evidence="2">Marx 270</strain>
    </source>
</reference>
<dbReference type="InterPro" id="IPR001680">
    <property type="entry name" value="WD40_rpt"/>
</dbReference>
<proteinExistence type="predicted"/>
<keyword evidence="2" id="KW-1185">Reference proteome</keyword>
<evidence type="ECO:0000313" key="1">
    <source>
        <dbReference type="EMBL" id="KIN98234.1"/>
    </source>
</evidence>
<name>A0A0C3NAX2_PISTI</name>
<dbReference type="SUPFAM" id="SSF50978">
    <property type="entry name" value="WD40 repeat-like"/>
    <property type="match status" value="1"/>
</dbReference>
<dbReference type="SMART" id="SM00320">
    <property type="entry name" value="WD40"/>
    <property type="match status" value="4"/>
</dbReference>
<dbReference type="PANTHER" id="PTHR19879">
    <property type="entry name" value="TRANSCRIPTION INITIATION FACTOR TFIID"/>
    <property type="match status" value="1"/>
</dbReference>
<accession>A0A0C3NAX2</accession>
<reference evidence="1 2" key="1">
    <citation type="submission" date="2014-04" db="EMBL/GenBank/DDBJ databases">
        <authorList>
            <consortium name="DOE Joint Genome Institute"/>
            <person name="Kuo A."/>
            <person name="Kohler A."/>
            <person name="Costa M.D."/>
            <person name="Nagy L.G."/>
            <person name="Floudas D."/>
            <person name="Copeland A."/>
            <person name="Barry K.W."/>
            <person name="Cichocki N."/>
            <person name="Veneault-Fourrey C."/>
            <person name="LaButti K."/>
            <person name="Lindquist E.A."/>
            <person name="Lipzen A."/>
            <person name="Lundell T."/>
            <person name="Morin E."/>
            <person name="Murat C."/>
            <person name="Sun H."/>
            <person name="Tunlid A."/>
            <person name="Henrissat B."/>
            <person name="Grigoriev I.V."/>
            <person name="Hibbett D.S."/>
            <person name="Martin F."/>
            <person name="Nordberg H.P."/>
            <person name="Cantor M.N."/>
            <person name="Hua S.X."/>
        </authorList>
    </citation>
    <scope>NUCLEOTIDE SEQUENCE [LARGE SCALE GENOMIC DNA]</scope>
    <source>
        <strain evidence="1 2">Marx 270</strain>
    </source>
</reference>
<feature type="non-terminal residue" evidence="1">
    <location>
        <position position="1"/>
    </location>
</feature>
<dbReference type="InParanoid" id="A0A0C3NAX2"/>
<sequence>IIGGYYGSSIRRWKIEDGQQEGPPMFGNGSIYSVVVAQDGWWIVTGDRAGNVTIWNAATHEKVCELTEHSSSVFGVDISSNSTKIATADHQNAQIFSFSSGIRLLPPLRHILVNGVRFSPDSNRFATVLHNEGFRVYSTHNGDVLFNSGQNGSVSSSLVAPLAWSSDGQQLFVVNKGKITHLDLSKSLASEWSIHDNQHRISIAFNDRFIACAAGSSVSLWDCVSCKKISAIITHTAEVKCIAFSPSGQYLA</sequence>
<feature type="non-terminal residue" evidence="1">
    <location>
        <position position="252"/>
    </location>
</feature>
<dbReference type="HOGENOM" id="CLU_028047_0_0_1"/>
<protein>
    <recommendedName>
        <fullName evidence="3">Anaphase-promoting complex subunit 4 WD40 domain-containing protein</fullName>
    </recommendedName>
</protein>
<dbReference type="AlphaFoldDB" id="A0A0C3NAX2"/>
<dbReference type="InterPro" id="IPR015943">
    <property type="entry name" value="WD40/YVTN_repeat-like_dom_sf"/>
</dbReference>
<dbReference type="STRING" id="870435.A0A0C3NAX2"/>
<dbReference type="InterPro" id="IPR036322">
    <property type="entry name" value="WD40_repeat_dom_sf"/>
</dbReference>
<dbReference type="Pfam" id="PF00400">
    <property type="entry name" value="WD40"/>
    <property type="match status" value="2"/>
</dbReference>
<gene>
    <name evidence="1" type="ORF">M404DRAFT_47255</name>
</gene>
<dbReference type="EMBL" id="KN832018">
    <property type="protein sequence ID" value="KIN98234.1"/>
    <property type="molecule type" value="Genomic_DNA"/>
</dbReference>
<organism evidence="1 2">
    <name type="scientific">Pisolithus tinctorius Marx 270</name>
    <dbReference type="NCBI Taxonomy" id="870435"/>
    <lineage>
        <taxon>Eukaryota</taxon>
        <taxon>Fungi</taxon>
        <taxon>Dikarya</taxon>
        <taxon>Basidiomycota</taxon>
        <taxon>Agaricomycotina</taxon>
        <taxon>Agaricomycetes</taxon>
        <taxon>Agaricomycetidae</taxon>
        <taxon>Boletales</taxon>
        <taxon>Sclerodermatineae</taxon>
        <taxon>Pisolithaceae</taxon>
        <taxon>Pisolithus</taxon>
    </lineage>
</organism>